<keyword evidence="11" id="KW-1015">Disulfide bond</keyword>
<dbReference type="GO" id="GO:0005886">
    <property type="term" value="C:plasma membrane"/>
    <property type="evidence" value="ECO:0007669"/>
    <property type="project" value="UniProtKB-SubCell"/>
</dbReference>
<dbReference type="GO" id="GO:0005509">
    <property type="term" value="F:calcium ion binding"/>
    <property type="evidence" value="ECO:0007669"/>
    <property type="project" value="InterPro"/>
</dbReference>
<dbReference type="Proteomes" id="UP000700334">
    <property type="component" value="Unassembled WGS sequence"/>
</dbReference>
<keyword evidence="9" id="KW-1133">Transmembrane helix</keyword>
<comment type="caution">
    <text evidence="15">The sequence shown here is derived from an EMBL/GenBank/DDBJ whole genome shotgun (WGS) entry which is preliminary data.</text>
</comment>
<evidence type="ECO:0000256" key="5">
    <source>
        <dbReference type="ARBA" id="ARBA00022729"/>
    </source>
</evidence>
<evidence type="ECO:0000313" key="15">
    <source>
        <dbReference type="EMBL" id="KAG8508897.1"/>
    </source>
</evidence>
<evidence type="ECO:0000256" key="1">
    <source>
        <dbReference type="ARBA" id="ARBA00004651"/>
    </source>
</evidence>
<dbReference type="PROSITE" id="PS00010">
    <property type="entry name" value="ASX_HYDROXYL"/>
    <property type="match status" value="3"/>
</dbReference>
<dbReference type="CDD" id="cd00054">
    <property type="entry name" value="EGF_CA"/>
    <property type="match status" value="3"/>
</dbReference>
<dbReference type="GO" id="GO:0004930">
    <property type="term" value="F:G protein-coupled receptor activity"/>
    <property type="evidence" value="ECO:0007669"/>
    <property type="project" value="InterPro"/>
</dbReference>
<dbReference type="Pfam" id="PF07645">
    <property type="entry name" value="EGF_CA"/>
    <property type="match status" value="3"/>
</dbReference>
<dbReference type="InterPro" id="IPR000152">
    <property type="entry name" value="EGF-type_Asp/Asn_hydroxyl_site"/>
</dbReference>
<dbReference type="FunFam" id="2.10.25.10:FF:000216">
    <property type="entry name" value="Adhesion G protein-coupled receptor E2"/>
    <property type="match status" value="1"/>
</dbReference>
<proteinExistence type="predicted"/>
<feature type="domain" description="EGF-like" evidence="14">
    <location>
        <begin position="239"/>
        <end position="277"/>
    </location>
</feature>
<dbReference type="InterPro" id="IPR049883">
    <property type="entry name" value="NOTCH1_EGF-like"/>
</dbReference>
<feature type="domain" description="EGF-like" evidence="14">
    <location>
        <begin position="190"/>
        <end position="228"/>
    </location>
</feature>
<dbReference type="SUPFAM" id="SSF57196">
    <property type="entry name" value="EGF/Laminin"/>
    <property type="match status" value="3"/>
</dbReference>
<evidence type="ECO:0000256" key="3">
    <source>
        <dbReference type="ARBA" id="ARBA00022536"/>
    </source>
</evidence>
<evidence type="ECO:0000256" key="2">
    <source>
        <dbReference type="ARBA" id="ARBA00022475"/>
    </source>
</evidence>
<comment type="subcellular location">
    <subcellularLocation>
        <location evidence="1">Cell membrane</location>
        <topology evidence="1">Multi-pass membrane protein</topology>
    </subcellularLocation>
</comment>
<evidence type="ECO:0000256" key="11">
    <source>
        <dbReference type="ARBA" id="ARBA00023157"/>
    </source>
</evidence>
<evidence type="ECO:0000259" key="14">
    <source>
        <dbReference type="PROSITE" id="PS50026"/>
    </source>
</evidence>
<dbReference type="Gene3D" id="2.10.25.10">
    <property type="entry name" value="Laminin"/>
    <property type="match status" value="4"/>
</dbReference>
<dbReference type="PROSITE" id="PS50026">
    <property type="entry name" value="EGF_3"/>
    <property type="match status" value="3"/>
</dbReference>
<evidence type="ECO:0000256" key="8">
    <source>
        <dbReference type="ARBA" id="ARBA00022889"/>
    </source>
</evidence>
<evidence type="ECO:0000256" key="7">
    <source>
        <dbReference type="ARBA" id="ARBA00022837"/>
    </source>
</evidence>
<dbReference type="FunFam" id="2.10.25.10:FF:000269">
    <property type="entry name" value="Adhesion G protein-coupled receptor E2"/>
    <property type="match status" value="1"/>
</dbReference>
<dbReference type="EMBL" id="JAGFMF010011965">
    <property type="protein sequence ID" value="KAG8508897.1"/>
    <property type="molecule type" value="Genomic_DNA"/>
</dbReference>
<comment type="caution">
    <text evidence="13">Lacks conserved residue(s) required for the propagation of feature annotation.</text>
</comment>
<dbReference type="InterPro" id="IPR018097">
    <property type="entry name" value="EGF_Ca-bd_CS"/>
</dbReference>
<evidence type="ECO:0000313" key="16">
    <source>
        <dbReference type="Proteomes" id="UP000700334"/>
    </source>
</evidence>
<evidence type="ECO:0000256" key="12">
    <source>
        <dbReference type="ARBA" id="ARBA00023180"/>
    </source>
</evidence>
<gene>
    <name evidence="15" type="ORF">J0S82_000374</name>
</gene>
<sequence>MSSTSLSMALSAVGIVRWDSDFELSDSKTHPLLVRPETRTLHRSDPQREILKAAFSCCQRMRNLTEAAMPSLKLGSGVLQCLELLITVSVLAASAATACAPWCPPNSKCVNATACRCLLGFSSLSGEIITNPSENCDDIDECGPRLRVSCGKSADCKNTEGSYHCTCVPGYELVSGGTTFNNESENTCQNVNECAGGRSPCHKTTHCLNFVGGYECRCRRGWKPVPGSPNGPDSTVCEDVDECSSGQHQCHSSTTCVNTQGSYKCRCRQGWVPKPGHRNNQNTTVCEEISFPTWIPPPAIKSQVRGPSSVQEVGAPTSILGLPVCPMLPHSQ</sequence>
<keyword evidence="12" id="KW-0325">Glycoprotein</keyword>
<reference evidence="15" key="1">
    <citation type="journal article" date="2021" name="Evol. Appl.">
        <title>The genome of the Pyrenean desman and the effects of bottlenecks and inbreeding on the genomic landscape of an endangered species.</title>
        <authorList>
            <person name="Escoda L."/>
            <person name="Castresana J."/>
        </authorList>
    </citation>
    <scope>NUCLEOTIDE SEQUENCE</scope>
    <source>
        <strain evidence="15">IBE-C5619</strain>
    </source>
</reference>
<keyword evidence="16" id="KW-1185">Reference proteome</keyword>
<keyword evidence="7" id="KW-0106">Calcium</keyword>
<dbReference type="FunFam" id="2.10.25.10:FF:000038">
    <property type="entry name" value="Fibrillin 2"/>
    <property type="match status" value="1"/>
</dbReference>
<evidence type="ECO:0000256" key="9">
    <source>
        <dbReference type="ARBA" id="ARBA00022989"/>
    </source>
</evidence>
<organism evidence="15 16">
    <name type="scientific">Galemys pyrenaicus</name>
    <name type="common">Iberian desman</name>
    <name type="synonym">Pyrenean desman</name>
    <dbReference type="NCBI Taxonomy" id="202257"/>
    <lineage>
        <taxon>Eukaryota</taxon>
        <taxon>Metazoa</taxon>
        <taxon>Chordata</taxon>
        <taxon>Craniata</taxon>
        <taxon>Vertebrata</taxon>
        <taxon>Euteleostomi</taxon>
        <taxon>Mammalia</taxon>
        <taxon>Eutheria</taxon>
        <taxon>Laurasiatheria</taxon>
        <taxon>Eulipotyphla</taxon>
        <taxon>Talpidae</taxon>
        <taxon>Galemys</taxon>
    </lineage>
</organism>
<evidence type="ECO:0000256" key="13">
    <source>
        <dbReference type="PROSITE-ProRule" id="PRU00076"/>
    </source>
</evidence>
<keyword evidence="3 13" id="KW-0245">EGF-like domain</keyword>
<dbReference type="InterPro" id="IPR000742">
    <property type="entry name" value="EGF"/>
</dbReference>
<dbReference type="GO" id="GO:0007155">
    <property type="term" value="P:cell adhesion"/>
    <property type="evidence" value="ECO:0007669"/>
    <property type="project" value="UniProtKB-KW"/>
</dbReference>
<keyword evidence="15" id="KW-0675">Receptor</keyword>
<dbReference type="PROSITE" id="PS01187">
    <property type="entry name" value="EGF_CA"/>
    <property type="match status" value="2"/>
</dbReference>
<evidence type="ECO:0000256" key="4">
    <source>
        <dbReference type="ARBA" id="ARBA00022692"/>
    </source>
</evidence>
<dbReference type="InterPro" id="IPR003056">
    <property type="entry name" value="GPCR_2_ADGRE2_ADGRE5"/>
</dbReference>
<keyword evidence="5" id="KW-0732">Signal</keyword>
<protein>
    <submittedName>
        <fullName evidence="15">Adhesion G protein-coupled receptor E2</fullName>
    </submittedName>
</protein>
<dbReference type="SMART" id="SM00179">
    <property type="entry name" value="EGF_CA"/>
    <property type="match status" value="3"/>
</dbReference>
<dbReference type="InterPro" id="IPR050751">
    <property type="entry name" value="ECM_structural_protein"/>
</dbReference>
<name>A0A8J6DGU8_GALPY</name>
<dbReference type="PANTHER" id="PTHR24034:SF89">
    <property type="entry name" value="COMPLEMENT COMPONENT C1Q RECEPTOR"/>
    <property type="match status" value="1"/>
</dbReference>
<keyword evidence="10" id="KW-0472">Membrane</keyword>
<evidence type="ECO:0000256" key="6">
    <source>
        <dbReference type="ARBA" id="ARBA00022737"/>
    </source>
</evidence>
<keyword evidence="6" id="KW-0677">Repeat</keyword>
<feature type="domain" description="EGF-like" evidence="14">
    <location>
        <begin position="138"/>
        <end position="177"/>
    </location>
</feature>
<dbReference type="PANTHER" id="PTHR24034">
    <property type="entry name" value="EGF-LIKE DOMAIN-CONTAINING PROTEIN"/>
    <property type="match status" value="1"/>
</dbReference>
<dbReference type="AlphaFoldDB" id="A0A8J6DGU8"/>
<keyword evidence="8" id="KW-0130">Cell adhesion</keyword>
<keyword evidence="4" id="KW-0812">Transmembrane</keyword>
<keyword evidence="2" id="KW-1003">Cell membrane</keyword>
<accession>A0A8J6DGU8</accession>
<evidence type="ECO:0000256" key="10">
    <source>
        <dbReference type="ARBA" id="ARBA00023136"/>
    </source>
</evidence>
<dbReference type="OrthoDB" id="9806937at2759"/>
<dbReference type="InterPro" id="IPR001881">
    <property type="entry name" value="EGF-like_Ca-bd_dom"/>
</dbReference>
<dbReference type="FunFam" id="2.10.25.10:FF:000177">
    <property type="entry name" value="Adhesion G protein-coupled receptor E2"/>
    <property type="match status" value="1"/>
</dbReference>
<dbReference type="PRINTS" id="PR01278">
    <property type="entry name" value="CD97PROTEIN"/>
</dbReference>
<dbReference type="SMART" id="SM00181">
    <property type="entry name" value="EGF"/>
    <property type="match status" value="4"/>
</dbReference>